<dbReference type="CDD" id="cd03418">
    <property type="entry name" value="GRX_GRXb_1_3_like"/>
    <property type="match status" value="1"/>
</dbReference>
<name>A0A1I0EFN7_9RHOB</name>
<evidence type="ECO:0000256" key="2">
    <source>
        <dbReference type="ARBA" id="ARBA00007787"/>
    </source>
</evidence>
<keyword evidence="4 7" id="KW-0249">Electron transport</keyword>
<keyword evidence="3 7" id="KW-0813">Transport</keyword>
<evidence type="ECO:0000259" key="8">
    <source>
        <dbReference type="Pfam" id="PF00462"/>
    </source>
</evidence>
<protein>
    <recommendedName>
        <fullName evidence="7">Glutaredoxin</fullName>
    </recommendedName>
</protein>
<dbReference type="InterPro" id="IPR011767">
    <property type="entry name" value="GLR_AS"/>
</dbReference>
<accession>A0A1I0EFN7</accession>
<proteinExistence type="inferred from homology"/>
<dbReference type="PANTHER" id="PTHR45694:SF18">
    <property type="entry name" value="GLUTAREDOXIN-1-RELATED"/>
    <property type="match status" value="1"/>
</dbReference>
<dbReference type="PROSITE" id="PS51354">
    <property type="entry name" value="GLUTAREDOXIN_2"/>
    <property type="match status" value="1"/>
</dbReference>
<evidence type="ECO:0000313" key="9">
    <source>
        <dbReference type="EMBL" id="SET43839.1"/>
    </source>
</evidence>
<dbReference type="Gene3D" id="3.40.30.10">
    <property type="entry name" value="Glutaredoxin"/>
    <property type="match status" value="1"/>
</dbReference>
<keyword evidence="5" id="KW-1015">Disulfide bond</keyword>
<evidence type="ECO:0000313" key="10">
    <source>
        <dbReference type="Proteomes" id="UP000199180"/>
    </source>
</evidence>
<dbReference type="STRING" id="364199.SAMN04489858_105125"/>
<dbReference type="SUPFAM" id="SSF52833">
    <property type="entry name" value="Thioredoxin-like"/>
    <property type="match status" value="1"/>
</dbReference>
<dbReference type="PANTHER" id="PTHR45694">
    <property type="entry name" value="GLUTAREDOXIN 2"/>
    <property type="match status" value="1"/>
</dbReference>
<reference evidence="9 10" key="1">
    <citation type="submission" date="2016-10" db="EMBL/GenBank/DDBJ databases">
        <authorList>
            <person name="de Groot N.N."/>
        </authorList>
    </citation>
    <scope>NUCLEOTIDE SEQUENCE [LARGE SCALE GENOMIC DNA]</scope>
    <source>
        <strain evidence="9 10">DSM 17862</strain>
    </source>
</reference>
<sequence length="90" mass="9776">MTTQNVEIYTTRTCPFCIQAKSLLKQKGVSFSETDVGSDPSKRAAMTQRAKGRRTVPQIFIGQTHVGGCDDLYALERAGKLDALLKGKAA</sequence>
<dbReference type="FunFam" id="3.40.30.10:FF:000018">
    <property type="entry name" value="Glutaredoxin"/>
    <property type="match status" value="1"/>
</dbReference>
<dbReference type="InterPro" id="IPR014025">
    <property type="entry name" value="Glutaredoxin_subgr"/>
</dbReference>
<dbReference type="InterPro" id="IPR036249">
    <property type="entry name" value="Thioredoxin-like_sf"/>
</dbReference>
<dbReference type="InterPro" id="IPR002109">
    <property type="entry name" value="Glutaredoxin"/>
</dbReference>
<feature type="domain" description="Glutaredoxin" evidence="8">
    <location>
        <begin position="6"/>
        <end position="66"/>
    </location>
</feature>
<dbReference type="Proteomes" id="UP000199180">
    <property type="component" value="Unassembled WGS sequence"/>
</dbReference>
<dbReference type="InterPro" id="IPR011900">
    <property type="entry name" value="GRX_bact"/>
</dbReference>
<keyword evidence="10" id="KW-1185">Reference proteome</keyword>
<evidence type="ECO:0000256" key="6">
    <source>
        <dbReference type="ARBA" id="ARBA00023284"/>
    </source>
</evidence>
<dbReference type="PROSITE" id="PS00195">
    <property type="entry name" value="GLUTAREDOXIN_1"/>
    <property type="match status" value="1"/>
</dbReference>
<keyword evidence="7" id="KW-0963">Cytoplasm</keyword>
<dbReference type="NCBIfam" id="TIGR02181">
    <property type="entry name" value="GRX_bact"/>
    <property type="match status" value="1"/>
</dbReference>
<dbReference type="EMBL" id="FOHO01000005">
    <property type="protein sequence ID" value="SET43839.1"/>
    <property type="molecule type" value="Genomic_DNA"/>
</dbReference>
<dbReference type="OrthoDB" id="9814618at2"/>
<dbReference type="GO" id="GO:0005737">
    <property type="term" value="C:cytoplasm"/>
    <property type="evidence" value="ECO:0007669"/>
    <property type="project" value="TreeGrafter"/>
</dbReference>
<dbReference type="AlphaFoldDB" id="A0A1I0EFN7"/>
<dbReference type="RefSeq" id="WP_090734217.1">
    <property type="nucleotide sequence ID" value="NZ_FOHO01000005.1"/>
</dbReference>
<keyword evidence="6 7" id="KW-0676">Redox-active center</keyword>
<comment type="function">
    <text evidence="1 7">Has a glutathione-disulfide oxidoreductase activity in the presence of NADPH and glutathione reductase. Reduces low molecular weight disulfides and proteins.</text>
</comment>
<gene>
    <name evidence="9" type="ORF">SAMN04489858_105125</name>
</gene>
<evidence type="ECO:0000256" key="5">
    <source>
        <dbReference type="ARBA" id="ARBA00023157"/>
    </source>
</evidence>
<dbReference type="PRINTS" id="PR00160">
    <property type="entry name" value="GLUTAREDOXIN"/>
</dbReference>
<dbReference type="Pfam" id="PF00462">
    <property type="entry name" value="Glutaredoxin"/>
    <property type="match status" value="1"/>
</dbReference>
<organism evidence="9 10">
    <name type="scientific">Paracoccus homiensis</name>
    <dbReference type="NCBI Taxonomy" id="364199"/>
    <lineage>
        <taxon>Bacteria</taxon>
        <taxon>Pseudomonadati</taxon>
        <taxon>Pseudomonadota</taxon>
        <taxon>Alphaproteobacteria</taxon>
        <taxon>Rhodobacterales</taxon>
        <taxon>Paracoccaceae</taxon>
        <taxon>Paracoccus</taxon>
    </lineage>
</organism>
<evidence type="ECO:0000256" key="7">
    <source>
        <dbReference type="RuleBase" id="RU364065"/>
    </source>
</evidence>
<evidence type="ECO:0000256" key="1">
    <source>
        <dbReference type="ARBA" id="ARBA00002549"/>
    </source>
</evidence>
<evidence type="ECO:0000256" key="3">
    <source>
        <dbReference type="ARBA" id="ARBA00022448"/>
    </source>
</evidence>
<dbReference type="GO" id="GO:0034599">
    <property type="term" value="P:cellular response to oxidative stress"/>
    <property type="evidence" value="ECO:0007669"/>
    <property type="project" value="TreeGrafter"/>
</dbReference>
<dbReference type="GO" id="GO:0045454">
    <property type="term" value="P:cell redox homeostasis"/>
    <property type="evidence" value="ECO:0007669"/>
    <property type="project" value="InterPro"/>
</dbReference>
<comment type="similarity">
    <text evidence="2 7">Belongs to the glutaredoxin family.</text>
</comment>
<evidence type="ECO:0000256" key="4">
    <source>
        <dbReference type="ARBA" id="ARBA00022982"/>
    </source>
</evidence>
<dbReference type="GO" id="GO:0015038">
    <property type="term" value="F:glutathione disulfide oxidoreductase activity"/>
    <property type="evidence" value="ECO:0007669"/>
    <property type="project" value="UniProtKB-UniRule"/>
</dbReference>